<keyword evidence="3 5" id="KW-1133">Transmembrane helix</keyword>
<keyword evidence="2 5" id="KW-0812">Transmembrane</keyword>
<dbReference type="AlphaFoldDB" id="A0A6J6XDT7"/>
<dbReference type="GO" id="GO:0016989">
    <property type="term" value="F:sigma factor antagonist activity"/>
    <property type="evidence" value="ECO:0007669"/>
    <property type="project" value="TreeGrafter"/>
</dbReference>
<feature type="transmembrane region" description="Helical" evidence="5">
    <location>
        <begin position="112"/>
        <end position="131"/>
    </location>
</feature>
<sequence>MSTGTPMNPEELLDLASAYVDGEMSLEESRSFESELDASPELSKELLEITELRGLLRANGQEEMPAGMLNLIVAVVGAAEEHPGGIDDDAGMSESAGGVVTISERPRTQRRIVKWFAGAAAAACLLVVVGMPGSGSVAPPIAASVQTHAARSSLDEPAVEKMSAASVSAGFLR</sequence>
<dbReference type="GO" id="GO:0006417">
    <property type="term" value="P:regulation of translation"/>
    <property type="evidence" value="ECO:0007669"/>
    <property type="project" value="TreeGrafter"/>
</dbReference>
<gene>
    <name evidence="6" type="ORF">UFOPK2996_00727</name>
    <name evidence="7" type="ORF">UFOPK3974_01381</name>
</gene>
<dbReference type="Gene3D" id="1.10.10.1320">
    <property type="entry name" value="Anti-sigma factor, zinc-finger domain"/>
    <property type="match status" value="1"/>
</dbReference>
<evidence type="ECO:0000256" key="1">
    <source>
        <dbReference type="ARBA" id="ARBA00004167"/>
    </source>
</evidence>
<comment type="subcellular location">
    <subcellularLocation>
        <location evidence="1">Membrane</location>
        <topology evidence="1">Single-pass membrane protein</topology>
    </subcellularLocation>
</comment>
<reference evidence="6" key="1">
    <citation type="submission" date="2020-05" db="EMBL/GenBank/DDBJ databases">
        <authorList>
            <person name="Chiriac C."/>
            <person name="Salcher M."/>
            <person name="Ghai R."/>
            <person name="Kavagutti S V."/>
        </authorList>
    </citation>
    <scope>NUCLEOTIDE SEQUENCE</scope>
</reference>
<evidence type="ECO:0000256" key="2">
    <source>
        <dbReference type="ARBA" id="ARBA00022692"/>
    </source>
</evidence>
<keyword evidence="4 5" id="KW-0472">Membrane</keyword>
<dbReference type="PANTHER" id="PTHR37461">
    <property type="entry name" value="ANTI-SIGMA-K FACTOR RSKA"/>
    <property type="match status" value="1"/>
</dbReference>
<dbReference type="EMBL" id="CAFAAH010000081">
    <property type="protein sequence ID" value="CAB4794922.1"/>
    <property type="molecule type" value="Genomic_DNA"/>
</dbReference>
<dbReference type="PANTHER" id="PTHR37461:SF1">
    <property type="entry name" value="ANTI-SIGMA-K FACTOR RSKA"/>
    <property type="match status" value="1"/>
</dbReference>
<protein>
    <submittedName>
        <fullName evidence="6">Unannotated protein</fullName>
    </submittedName>
</protein>
<dbReference type="InterPro" id="IPR051474">
    <property type="entry name" value="Anti-sigma-K/W_factor"/>
</dbReference>
<evidence type="ECO:0000313" key="7">
    <source>
        <dbReference type="EMBL" id="CAB4998872.1"/>
    </source>
</evidence>
<evidence type="ECO:0000256" key="4">
    <source>
        <dbReference type="ARBA" id="ARBA00023136"/>
    </source>
</evidence>
<evidence type="ECO:0000256" key="3">
    <source>
        <dbReference type="ARBA" id="ARBA00022989"/>
    </source>
</evidence>
<dbReference type="EMBL" id="CAFBOR010000228">
    <property type="protein sequence ID" value="CAB4998872.1"/>
    <property type="molecule type" value="Genomic_DNA"/>
</dbReference>
<evidence type="ECO:0000313" key="6">
    <source>
        <dbReference type="EMBL" id="CAB4794922.1"/>
    </source>
</evidence>
<name>A0A6J6XDT7_9ZZZZ</name>
<dbReference type="InterPro" id="IPR041916">
    <property type="entry name" value="Anti_sigma_zinc_sf"/>
</dbReference>
<proteinExistence type="predicted"/>
<dbReference type="GO" id="GO:0016020">
    <property type="term" value="C:membrane"/>
    <property type="evidence" value="ECO:0007669"/>
    <property type="project" value="UniProtKB-SubCell"/>
</dbReference>
<accession>A0A6J6XDT7</accession>
<evidence type="ECO:0000256" key="5">
    <source>
        <dbReference type="SAM" id="Phobius"/>
    </source>
</evidence>
<organism evidence="6">
    <name type="scientific">freshwater metagenome</name>
    <dbReference type="NCBI Taxonomy" id="449393"/>
    <lineage>
        <taxon>unclassified sequences</taxon>
        <taxon>metagenomes</taxon>
        <taxon>ecological metagenomes</taxon>
    </lineage>
</organism>